<dbReference type="InterPro" id="IPR031818">
    <property type="entry name" value="Hri1"/>
</dbReference>
<dbReference type="CDD" id="cd11693">
    <property type="entry name" value="HRI1_C_like"/>
    <property type="match status" value="1"/>
</dbReference>
<gene>
    <name evidence="2" type="ORF">CC86DRAFT_149914</name>
</gene>
<evidence type="ECO:0000256" key="1">
    <source>
        <dbReference type="SAM" id="MobiDB-lite"/>
    </source>
</evidence>
<organism evidence="2 3">
    <name type="scientific">Ophiobolus disseminans</name>
    <dbReference type="NCBI Taxonomy" id="1469910"/>
    <lineage>
        <taxon>Eukaryota</taxon>
        <taxon>Fungi</taxon>
        <taxon>Dikarya</taxon>
        <taxon>Ascomycota</taxon>
        <taxon>Pezizomycotina</taxon>
        <taxon>Dothideomycetes</taxon>
        <taxon>Pleosporomycetidae</taxon>
        <taxon>Pleosporales</taxon>
        <taxon>Pleosporineae</taxon>
        <taxon>Phaeosphaeriaceae</taxon>
        <taxon>Ophiobolus</taxon>
    </lineage>
</organism>
<dbReference type="AlphaFoldDB" id="A0A6A6ZFP7"/>
<reference evidence="2" key="1">
    <citation type="journal article" date="2020" name="Stud. Mycol.">
        <title>101 Dothideomycetes genomes: a test case for predicting lifestyles and emergence of pathogens.</title>
        <authorList>
            <person name="Haridas S."/>
            <person name="Albert R."/>
            <person name="Binder M."/>
            <person name="Bloem J."/>
            <person name="Labutti K."/>
            <person name="Salamov A."/>
            <person name="Andreopoulos B."/>
            <person name="Baker S."/>
            <person name="Barry K."/>
            <person name="Bills G."/>
            <person name="Bluhm B."/>
            <person name="Cannon C."/>
            <person name="Castanera R."/>
            <person name="Culley D."/>
            <person name="Daum C."/>
            <person name="Ezra D."/>
            <person name="Gonzalez J."/>
            <person name="Henrissat B."/>
            <person name="Kuo A."/>
            <person name="Liang C."/>
            <person name="Lipzen A."/>
            <person name="Lutzoni F."/>
            <person name="Magnuson J."/>
            <person name="Mondo S."/>
            <person name="Nolan M."/>
            <person name="Ohm R."/>
            <person name="Pangilinan J."/>
            <person name="Park H.-J."/>
            <person name="Ramirez L."/>
            <person name="Alfaro M."/>
            <person name="Sun H."/>
            <person name="Tritt A."/>
            <person name="Yoshinaga Y."/>
            <person name="Zwiers L.-H."/>
            <person name="Turgeon B."/>
            <person name="Goodwin S."/>
            <person name="Spatafora J."/>
            <person name="Crous P."/>
            <person name="Grigoriev I."/>
        </authorList>
    </citation>
    <scope>NUCLEOTIDE SEQUENCE</scope>
    <source>
        <strain evidence="2">CBS 113818</strain>
    </source>
</reference>
<sequence>MAIQGQPPVELPTFETAGSTPSNDCEIIYTPSSTSSMSAMVSSSTVSPASSASVSIRQYIYLMPYPFPKIAPVPYSIHLPSKNPLNLPTRPYEPTSTLVLTSPLKTFVDLRFFKPTSAHETPLPNAPHSDDRKRLEWGFAGSSASKPIDDPNAQPGEEKWPGVTYSKWTQFVDSRFPVGYKDIPVDEGLMYPISEFKTLEHGHMFHPSVDAVKTHEEMWFDPPVQATSHSGDGKKICVVLRAQDDVAGVRGVIVRLGQFCQGILKIGDGTTVERWEWGCEGKEEGEKTWRRTARVGGLLIPCSAAFREEVLGMGAKVRYGSYEWVVEEVWAWE</sequence>
<name>A0A6A6ZFP7_9PLEO</name>
<keyword evidence="3" id="KW-1185">Reference proteome</keyword>
<dbReference type="OrthoDB" id="4045395at2759"/>
<evidence type="ECO:0000313" key="3">
    <source>
        <dbReference type="Proteomes" id="UP000799424"/>
    </source>
</evidence>
<dbReference type="Gene3D" id="2.40.128.320">
    <property type="entry name" value="Protein HRI1, N-terminal domain"/>
    <property type="match status" value="1"/>
</dbReference>
<protein>
    <recommendedName>
        <fullName evidence="4">Protein HRI1</fullName>
    </recommendedName>
</protein>
<dbReference type="Proteomes" id="UP000799424">
    <property type="component" value="Unassembled WGS sequence"/>
</dbReference>
<dbReference type="Pfam" id="PF16815">
    <property type="entry name" value="HRI1"/>
    <property type="match status" value="1"/>
</dbReference>
<dbReference type="EMBL" id="MU006247">
    <property type="protein sequence ID" value="KAF2819017.1"/>
    <property type="molecule type" value="Genomic_DNA"/>
</dbReference>
<evidence type="ECO:0000313" key="2">
    <source>
        <dbReference type="EMBL" id="KAF2819017.1"/>
    </source>
</evidence>
<feature type="region of interest" description="Disordered" evidence="1">
    <location>
        <begin position="1"/>
        <end position="20"/>
    </location>
</feature>
<accession>A0A6A6ZFP7</accession>
<dbReference type="InterPro" id="IPR043047">
    <property type="entry name" value="Hri1_N_sf"/>
</dbReference>
<evidence type="ECO:0008006" key="4">
    <source>
        <dbReference type="Google" id="ProtNLM"/>
    </source>
</evidence>
<proteinExistence type="predicted"/>